<feature type="domain" description="Ubiquitinol-cytochrome C reductase Fe-S subunit TAT signal" evidence="3">
    <location>
        <begin position="5"/>
        <end position="36"/>
    </location>
</feature>
<dbReference type="Gene3D" id="1.20.5.510">
    <property type="entry name" value="Single helix bin"/>
    <property type="match status" value="1"/>
</dbReference>
<dbReference type="InterPro" id="IPR019470">
    <property type="entry name" value="Ubiq_cytC_Rdtase_Fe-S_su_TAT"/>
</dbReference>
<organism evidence="4 5">
    <name type="scientific">Dietzia psychralcaliphila</name>
    <dbReference type="NCBI Taxonomy" id="139021"/>
    <lineage>
        <taxon>Bacteria</taxon>
        <taxon>Bacillati</taxon>
        <taxon>Actinomycetota</taxon>
        <taxon>Actinomycetes</taxon>
        <taxon>Mycobacteriales</taxon>
        <taxon>Dietziaceae</taxon>
        <taxon>Dietzia</taxon>
    </lineage>
</organism>
<keyword evidence="5" id="KW-1185">Reference proteome</keyword>
<dbReference type="Proteomes" id="UP000244903">
    <property type="component" value="Chromosome"/>
</dbReference>
<dbReference type="GO" id="GO:0008121">
    <property type="term" value="F:quinol-cytochrome-c reductase activity"/>
    <property type="evidence" value="ECO:0007669"/>
    <property type="project" value="InterPro"/>
</dbReference>
<sequence>MPDSSTVPVSRRRFVAVTAVATGLVVAGGCAVPLVDDEPDPLLELAEAADRDARELAAANASHGDDVARLHRIADARRTHAEQLSAEIGPTDSTEAPSNGAEADPPPAICPPIGEVRTRLRDDARRAGEVAVASRGSRAELAAAVSAACATAVEVVLA</sequence>
<gene>
    <name evidence="4" type="ORF">A6048_09205</name>
</gene>
<dbReference type="AlphaFoldDB" id="A0AAD0NNE4"/>
<dbReference type="RefSeq" id="WP_107747452.1">
    <property type="nucleotide sequence ID" value="NZ_CP015453.1"/>
</dbReference>
<evidence type="ECO:0000256" key="1">
    <source>
        <dbReference type="ARBA" id="ARBA00010651"/>
    </source>
</evidence>
<dbReference type="InterPro" id="IPR006311">
    <property type="entry name" value="TAT_signal"/>
</dbReference>
<feature type="region of interest" description="Disordered" evidence="2">
    <location>
        <begin position="82"/>
        <end position="110"/>
    </location>
</feature>
<evidence type="ECO:0000259" key="3">
    <source>
        <dbReference type="Pfam" id="PF10399"/>
    </source>
</evidence>
<proteinExistence type="inferred from homology"/>
<comment type="similarity">
    <text evidence="1">Belongs to the Rieske iron-sulfur protein family.</text>
</comment>
<evidence type="ECO:0000313" key="4">
    <source>
        <dbReference type="EMBL" id="AWH95651.1"/>
    </source>
</evidence>
<evidence type="ECO:0000256" key="2">
    <source>
        <dbReference type="SAM" id="MobiDB-lite"/>
    </source>
</evidence>
<name>A0AAD0NNE4_9ACTN</name>
<evidence type="ECO:0000313" key="5">
    <source>
        <dbReference type="Proteomes" id="UP000244903"/>
    </source>
</evidence>
<accession>A0AAD0NNE4</accession>
<dbReference type="PROSITE" id="PS51318">
    <property type="entry name" value="TAT"/>
    <property type="match status" value="1"/>
</dbReference>
<dbReference type="EMBL" id="CP015453">
    <property type="protein sequence ID" value="AWH95651.1"/>
    <property type="molecule type" value="Genomic_DNA"/>
</dbReference>
<dbReference type="Pfam" id="PF10399">
    <property type="entry name" value="UCR_Fe-S_N"/>
    <property type="match status" value="1"/>
</dbReference>
<dbReference type="KEGG" id="dpc:A6048_09205"/>
<reference evidence="4 5" key="1">
    <citation type="submission" date="2016-04" db="EMBL/GenBank/DDBJ databases">
        <title>Complete genome sequence of the haloalkaliphilic hydrocarbon-degrading bacterium Dietzia psychralcaliphila ILA-1T, isolated from a drain of a fish product-processing plant.</title>
        <authorList>
            <person name="Zhao J."/>
            <person name="Hu B."/>
            <person name="Geng S."/>
            <person name="Nie Y."/>
            <person name="Tang Y."/>
        </authorList>
    </citation>
    <scope>NUCLEOTIDE SEQUENCE [LARGE SCALE GENOMIC DNA]</scope>
    <source>
        <strain evidence="4 5">ILA-1</strain>
    </source>
</reference>
<protein>
    <recommendedName>
        <fullName evidence="3">Ubiquitinol-cytochrome C reductase Fe-S subunit TAT signal domain-containing protein</fullName>
    </recommendedName>
</protein>